<comment type="caution">
    <text evidence="1">The sequence shown here is derived from an EMBL/GenBank/DDBJ whole genome shotgun (WGS) entry which is preliminary data.</text>
</comment>
<dbReference type="InterPro" id="IPR029058">
    <property type="entry name" value="AB_hydrolase_fold"/>
</dbReference>
<sequence length="311" mass="33066">DRTRPVVGYQEANDSLGSRCHPSTQWTGATPLEPGAWSALGPLAMMFERGWAVSISDVGNDSQTGPHGVFAGKYAANAMLDGLRSALQLPGLDLSPQSPVGLFGIAGGGVGASFAAERHAEYAPELNVQASVAEGMVVDQRNFVEKSDGSVGAGFAFATLVGLEAKYPEMDLDAKLSPLGKQVADYYRSECQFPAYFTLPFVPLSALFANGQSPARIPEFQHVFDDNLLGSDGAPSKPMLITSCGADNSFMSLVPAADTQGLVDRYRQAGATVSHQPSNCDDMRLLTNLYGWTTDLFGMQTIDWLEAELSA</sequence>
<dbReference type="RefSeq" id="WP_303911234.1">
    <property type="nucleotide sequence ID" value="NZ_DYXM01000084.1"/>
</dbReference>
<accession>A0A921JXR9</accession>
<reference evidence="1" key="2">
    <citation type="submission" date="2021-09" db="EMBL/GenBank/DDBJ databases">
        <authorList>
            <person name="Gilroy R."/>
        </authorList>
    </citation>
    <scope>NUCLEOTIDE SEQUENCE</scope>
    <source>
        <strain evidence="1">ChiGjej1B1-18357</strain>
    </source>
</reference>
<dbReference type="GO" id="GO:0004806">
    <property type="term" value="F:triacylglycerol lipase activity"/>
    <property type="evidence" value="ECO:0007669"/>
    <property type="project" value="InterPro"/>
</dbReference>
<name>A0A921JXR9_9ACTN</name>
<dbReference type="Gene3D" id="3.40.50.1820">
    <property type="entry name" value="alpha/beta hydrolase"/>
    <property type="match status" value="1"/>
</dbReference>
<gene>
    <name evidence="1" type="ORF">K8V11_04625</name>
</gene>
<reference evidence="1" key="1">
    <citation type="journal article" date="2021" name="PeerJ">
        <title>Extensive microbial diversity within the chicken gut microbiome revealed by metagenomics and culture.</title>
        <authorList>
            <person name="Gilroy R."/>
            <person name="Ravi A."/>
            <person name="Getino M."/>
            <person name="Pursley I."/>
            <person name="Horton D.L."/>
            <person name="Alikhan N.F."/>
            <person name="Baker D."/>
            <person name="Gharbi K."/>
            <person name="Hall N."/>
            <person name="Watson M."/>
            <person name="Adriaenssens E.M."/>
            <person name="Foster-Nyarko E."/>
            <person name="Jarju S."/>
            <person name="Secka A."/>
            <person name="Antonio M."/>
            <person name="Oren A."/>
            <person name="Chaudhuri R.R."/>
            <person name="La Ragione R."/>
            <person name="Hildebrand F."/>
            <person name="Pallen M.J."/>
        </authorList>
    </citation>
    <scope>NUCLEOTIDE SEQUENCE</scope>
    <source>
        <strain evidence="1">ChiGjej1B1-18357</strain>
    </source>
</reference>
<protein>
    <submittedName>
        <fullName evidence="1">Lipase family protein</fullName>
    </submittedName>
</protein>
<dbReference type="Proteomes" id="UP000776650">
    <property type="component" value="Unassembled WGS sequence"/>
</dbReference>
<dbReference type="EMBL" id="DYXM01000084">
    <property type="protein sequence ID" value="HJE90272.1"/>
    <property type="molecule type" value="Genomic_DNA"/>
</dbReference>
<dbReference type="GO" id="GO:0016042">
    <property type="term" value="P:lipid catabolic process"/>
    <property type="evidence" value="ECO:0007669"/>
    <property type="project" value="InterPro"/>
</dbReference>
<dbReference type="PANTHER" id="PTHR34853:SF1">
    <property type="entry name" value="LIPASE 5"/>
    <property type="match status" value="1"/>
</dbReference>
<evidence type="ECO:0000313" key="2">
    <source>
        <dbReference type="Proteomes" id="UP000776650"/>
    </source>
</evidence>
<dbReference type="AlphaFoldDB" id="A0A921JXR9"/>
<organism evidence="1 2">
    <name type="scientific">Dietzia timorensis</name>
    <dbReference type="NCBI Taxonomy" id="499555"/>
    <lineage>
        <taxon>Bacteria</taxon>
        <taxon>Bacillati</taxon>
        <taxon>Actinomycetota</taxon>
        <taxon>Actinomycetes</taxon>
        <taxon>Mycobacteriales</taxon>
        <taxon>Dietziaceae</taxon>
        <taxon>Dietzia</taxon>
    </lineage>
</organism>
<dbReference type="InterPro" id="IPR005152">
    <property type="entry name" value="Lipase_secreted"/>
</dbReference>
<feature type="non-terminal residue" evidence="1">
    <location>
        <position position="1"/>
    </location>
</feature>
<evidence type="ECO:0000313" key="1">
    <source>
        <dbReference type="EMBL" id="HJE90272.1"/>
    </source>
</evidence>
<dbReference type="SUPFAM" id="SSF53474">
    <property type="entry name" value="alpha/beta-Hydrolases"/>
    <property type="match status" value="1"/>
</dbReference>
<dbReference type="Pfam" id="PF03583">
    <property type="entry name" value="LIP"/>
    <property type="match status" value="1"/>
</dbReference>
<proteinExistence type="predicted"/>
<dbReference type="PANTHER" id="PTHR34853">
    <property type="match status" value="1"/>
</dbReference>